<accession>A0AAC9I706</accession>
<name>A0AAC9I706_9FLAO</name>
<organism evidence="1 2">
    <name type="scientific">Flavobacterium gilvum</name>
    <dbReference type="NCBI Taxonomy" id="1492737"/>
    <lineage>
        <taxon>Bacteria</taxon>
        <taxon>Pseudomonadati</taxon>
        <taxon>Bacteroidota</taxon>
        <taxon>Flavobacteriia</taxon>
        <taxon>Flavobacteriales</taxon>
        <taxon>Flavobacteriaceae</taxon>
        <taxon>Flavobacterium</taxon>
    </lineage>
</organism>
<proteinExistence type="predicted"/>
<dbReference type="KEGG" id="fgl:EM308_12100"/>
<evidence type="ECO:0000313" key="1">
    <source>
        <dbReference type="EMBL" id="AOW10188.1"/>
    </source>
</evidence>
<dbReference type="EMBL" id="CP017479">
    <property type="protein sequence ID" value="AOW10188.1"/>
    <property type="molecule type" value="Genomic_DNA"/>
</dbReference>
<gene>
    <name evidence="1" type="ORF">EM308_12100</name>
</gene>
<evidence type="ECO:0000313" key="2">
    <source>
        <dbReference type="Proteomes" id="UP000175968"/>
    </source>
</evidence>
<protein>
    <submittedName>
        <fullName evidence="1">Uncharacterized protein</fullName>
    </submittedName>
</protein>
<keyword evidence="2" id="KW-1185">Reference proteome</keyword>
<reference evidence="1 2" key="1">
    <citation type="submission" date="2016-10" db="EMBL/GenBank/DDBJ databases">
        <title>Flavobacterium gilvum sp. nov., isolated from stream water.</title>
        <authorList>
            <person name="Shin S.-K."/>
            <person name="Cho Y.-J."/>
            <person name="Yi H."/>
        </authorList>
    </citation>
    <scope>NUCLEOTIDE SEQUENCE [LARGE SCALE GENOMIC DNA]</scope>
    <source>
        <strain evidence="1 2">EM1308</strain>
    </source>
</reference>
<dbReference type="Proteomes" id="UP000175968">
    <property type="component" value="Chromosome"/>
</dbReference>
<dbReference type="AlphaFoldDB" id="A0AAC9I706"/>
<sequence>MSKIHPEVIGIKHTKIKEKSLKKQSPNSVFLFTSGVDFGLLLGMKYSVTDFISSLLRFSPCLLL</sequence>